<proteinExistence type="predicted"/>
<dbReference type="AlphaFoldDB" id="A0A5Y8NZA7"/>
<keyword evidence="1" id="KW-1133">Transmembrane helix</keyword>
<feature type="transmembrane region" description="Helical" evidence="1">
    <location>
        <begin position="143"/>
        <end position="164"/>
    </location>
</feature>
<feature type="transmembrane region" description="Helical" evidence="1">
    <location>
        <begin position="113"/>
        <end position="131"/>
    </location>
</feature>
<sequence length="168" mass="19060">MNVKDLSITTVLLAALYFMAFSFYKGYSSFYGFPVSFISIGIGEIVKFSVIALGLLCTLVALLHIDTEEKNIPWWVYLFFFILASLLSYWTMYLYGGSSYLYEKATRDVATQAVLLGFFSLVSVRAVSVFIRNEFRIKNKTHGVMLFISIAMLPSVLGWAWAYLSDEP</sequence>
<evidence type="ECO:0000256" key="1">
    <source>
        <dbReference type="SAM" id="Phobius"/>
    </source>
</evidence>
<accession>A0A5Y8NZA7</accession>
<protein>
    <submittedName>
        <fullName evidence="2">Uncharacterized protein</fullName>
    </submittedName>
</protein>
<feature type="non-terminal residue" evidence="2">
    <location>
        <position position="168"/>
    </location>
</feature>
<keyword evidence="1" id="KW-0812">Transmembrane</keyword>
<dbReference type="EMBL" id="AAKBBF010000124">
    <property type="protein sequence ID" value="ECQ4888560.1"/>
    <property type="molecule type" value="Genomic_DNA"/>
</dbReference>
<feature type="transmembrane region" description="Helical" evidence="1">
    <location>
        <begin position="7"/>
        <end position="24"/>
    </location>
</feature>
<comment type="caution">
    <text evidence="2">The sequence shown here is derived from an EMBL/GenBank/DDBJ whole genome shotgun (WGS) entry which is preliminary data.</text>
</comment>
<feature type="transmembrane region" description="Helical" evidence="1">
    <location>
        <begin position="74"/>
        <end position="93"/>
    </location>
</feature>
<name>A0A5Y8NZA7_SALER</name>
<organism evidence="2">
    <name type="scientific">Salmonella enterica</name>
    <name type="common">Salmonella choleraesuis</name>
    <dbReference type="NCBI Taxonomy" id="28901"/>
    <lineage>
        <taxon>Bacteria</taxon>
        <taxon>Pseudomonadati</taxon>
        <taxon>Pseudomonadota</taxon>
        <taxon>Gammaproteobacteria</taxon>
        <taxon>Enterobacterales</taxon>
        <taxon>Enterobacteriaceae</taxon>
        <taxon>Salmonella</taxon>
    </lineage>
</organism>
<gene>
    <name evidence="2" type="ORF">F0C21_22455</name>
</gene>
<evidence type="ECO:0000313" key="2">
    <source>
        <dbReference type="EMBL" id="ECQ4888560.1"/>
    </source>
</evidence>
<keyword evidence="1" id="KW-0472">Membrane</keyword>
<feature type="transmembrane region" description="Helical" evidence="1">
    <location>
        <begin position="36"/>
        <end position="62"/>
    </location>
</feature>
<reference evidence="2" key="1">
    <citation type="submission" date="2019-08" db="EMBL/GenBank/DDBJ databases">
        <authorList>
            <consortium name="PulseNet: The National Subtyping Network for Foodborne Disease Surveillance"/>
            <person name="Tarr C.L."/>
            <person name="Trees E."/>
            <person name="Katz L.S."/>
            <person name="Carleton-Romer H.A."/>
            <person name="Stroika S."/>
            <person name="Kucerova Z."/>
            <person name="Roache K.F."/>
            <person name="Sabol A.L."/>
            <person name="Besser J."/>
            <person name="Gerner-Smidt P."/>
        </authorList>
    </citation>
    <scope>NUCLEOTIDE SEQUENCE</scope>
    <source>
        <strain evidence="2">PNUSAS094860</strain>
    </source>
</reference>